<dbReference type="EMBL" id="JAVIDA010000020">
    <property type="protein sequence ID" value="MDQ9072460.1"/>
    <property type="molecule type" value="Genomic_DNA"/>
</dbReference>
<proteinExistence type="predicted"/>
<dbReference type="Gene3D" id="3.40.800.10">
    <property type="entry name" value="Ureohydrolase domain"/>
    <property type="match status" value="1"/>
</dbReference>
<reference evidence="1" key="1">
    <citation type="submission" date="2023-08" db="EMBL/GenBank/DDBJ databases">
        <title>Emergence of clinically-relevant ST2 carbapenem-resistant Acinetobacter baumannii strains in hospital sewages in Zhejiang, East of China.</title>
        <authorList>
            <person name="Kaichao C."/>
            <person name="Zhang R."/>
        </authorList>
    </citation>
    <scope>NUCLEOTIDE SEQUENCE</scope>
    <source>
        <strain evidence="1">M-SY-60</strain>
    </source>
</reference>
<evidence type="ECO:0000313" key="2">
    <source>
        <dbReference type="Proteomes" id="UP001243195"/>
    </source>
</evidence>
<name>A0AAW8JLL3_9GAMM</name>
<accession>A0AAW8JLL3</accession>
<evidence type="ECO:0000313" key="1">
    <source>
        <dbReference type="EMBL" id="MDQ9072460.1"/>
    </source>
</evidence>
<dbReference type="Proteomes" id="UP001243195">
    <property type="component" value="Unassembled WGS sequence"/>
</dbReference>
<gene>
    <name evidence="1" type="ORF">RFH51_13445</name>
</gene>
<protein>
    <recommendedName>
        <fullName evidence="3">Arginase</fullName>
    </recommendedName>
</protein>
<dbReference type="SUPFAM" id="SSF52768">
    <property type="entry name" value="Arginase/deacetylase"/>
    <property type="match status" value="1"/>
</dbReference>
<dbReference type="RefSeq" id="WP_308956844.1">
    <property type="nucleotide sequence ID" value="NZ_JAVICY010000023.1"/>
</dbReference>
<organism evidence="1 2">
    <name type="scientific">Acinetobacter gerneri</name>
    <dbReference type="NCBI Taxonomy" id="202952"/>
    <lineage>
        <taxon>Bacteria</taxon>
        <taxon>Pseudomonadati</taxon>
        <taxon>Pseudomonadota</taxon>
        <taxon>Gammaproteobacteria</taxon>
        <taxon>Moraxellales</taxon>
        <taxon>Moraxellaceae</taxon>
        <taxon>Acinetobacter</taxon>
    </lineage>
</organism>
<sequence length="296" mass="34363">MNNHLNKQHVILNFDHSAGIPDGALNIELDQWQEMIRFGCKWKQFSQLENYLSSKLPAQENLGCVLMGSGDYHHITQLLLKRMNHHEPFHLIVCDNHPDNMRYPFGIHCGSWVNWASKLPQVARIDVLGISSSDISLAHAWENHWRPLRKNIVHYWSIQQDAHWMNWIGASKAWHGYQNPDELMDDFLHEMSQINLPIYLSIDKDVLSKEVVMTNWDQGHFLAEHLLNLIEQCKGQLIGADITGDVSAYHYLNHFKRFLSASDGQNEPTQAEIDAWQINQKDLNTKLIDALDMVWK</sequence>
<evidence type="ECO:0008006" key="3">
    <source>
        <dbReference type="Google" id="ProtNLM"/>
    </source>
</evidence>
<dbReference type="InterPro" id="IPR023696">
    <property type="entry name" value="Ureohydrolase_dom_sf"/>
</dbReference>
<comment type="caution">
    <text evidence="1">The sequence shown here is derived from an EMBL/GenBank/DDBJ whole genome shotgun (WGS) entry which is preliminary data.</text>
</comment>
<dbReference type="AlphaFoldDB" id="A0AAW8JLL3"/>